<dbReference type="SUPFAM" id="SSF52540">
    <property type="entry name" value="P-loop containing nucleoside triphosphate hydrolases"/>
    <property type="match status" value="1"/>
</dbReference>
<name>A0A2T0UGS9_9MICO</name>
<feature type="domain" description="AAA+ ATPase" evidence="2">
    <location>
        <begin position="265"/>
        <end position="463"/>
    </location>
</feature>
<dbReference type="GO" id="GO:0016887">
    <property type="term" value="F:ATP hydrolysis activity"/>
    <property type="evidence" value="ECO:0007669"/>
    <property type="project" value="InterPro"/>
</dbReference>
<dbReference type="InterPro" id="IPR011704">
    <property type="entry name" value="ATPase_dyneun-rel_AAA"/>
</dbReference>
<sequence>MSPFPTVGKISFTKYTQPDEAIAKLATLEPGVTTAGEVEALLDNGGSTPKELYNDIIRYEPPVVSDSDSSRSGVVLDDELLRACREGRPEAGLLLWCALNIADRRLDRITRTILTDPTGRLRPEMINRVKLQEALSTEATSTGQTDFPHDDKSTTNILRLTDKCGLLVPRQRGASIIGLERTLPTRQAVPPLITMLGEKLAQYQLTPTDGAGVDFALGIGANHWLNLTANEFRVAAAGDAGEVRPTSQRGPLPDDLTELADLLHRRRQVVLQGPPGVGKTYLARRYIDWATADRAEESRLQGILSDLPANERRPEDIAAEILRRGLTTVWDIVQFHPGYDYTDFVRALVAEPVDGGVAFTPRHKIFSLMAAVGQELDALDSNIEPVLILDEINRGDIANIFGELLYALEYRDEPVATPYTVDGHASITVPASLALIGTMNTADRSIAVIDYALRRRFVFLDLPATPGPISAHASYSTDSVKQAAMHLFKVTEYALAATSPGLRVGPSYYLVDADDEADGLEKLAARYVYEVLPLLREYALEGELDEANLSALTSPLGLDRNLTQREAVASLATILKALATLPPASPTAASEDDMSDTGGLGEKTQESESDSATENGDLAETGASEAH</sequence>
<dbReference type="InterPro" id="IPR052934">
    <property type="entry name" value="Methyl-DNA_Rec/Restrict_Enz"/>
</dbReference>
<evidence type="ECO:0000313" key="3">
    <source>
        <dbReference type="EMBL" id="PRY57150.1"/>
    </source>
</evidence>
<dbReference type="AlphaFoldDB" id="A0A2T0UGS9"/>
<dbReference type="Gene3D" id="3.40.50.300">
    <property type="entry name" value="P-loop containing nucleotide triphosphate hydrolases"/>
    <property type="match status" value="1"/>
</dbReference>
<evidence type="ECO:0000259" key="2">
    <source>
        <dbReference type="SMART" id="SM00382"/>
    </source>
</evidence>
<evidence type="ECO:0000256" key="1">
    <source>
        <dbReference type="SAM" id="MobiDB-lite"/>
    </source>
</evidence>
<dbReference type="PANTHER" id="PTHR37291:SF1">
    <property type="entry name" value="TYPE IV METHYL-DIRECTED RESTRICTION ENZYME ECOKMCRB SUBUNIT"/>
    <property type="match status" value="1"/>
</dbReference>
<dbReference type="GO" id="GO:0005524">
    <property type="term" value="F:ATP binding"/>
    <property type="evidence" value="ECO:0007669"/>
    <property type="project" value="InterPro"/>
</dbReference>
<protein>
    <submittedName>
        <fullName evidence="3">5-methylcytosine-specific restriction protein B</fullName>
    </submittedName>
</protein>
<reference evidence="3 4" key="1">
    <citation type="submission" date="2018-03" db="EMBL/GenBank/DDBJ databases">
        <title>Genomic Encyclopedia of Archaeal and Bacterial Type Strains, Phase II (KMG-II): from individual species to whole genera.</title>
        <authorList>
            <person name="Goeker M."/>
        </authorList>
    </citation>
    <scope>NUCLEOTIDE SEQUENCE [LARGE SCALE GENOMIC DNA]</scope>
    <source>
        <strain evidence="3 4">ATCC BAA-1496</strain>
    </source>
</reference>
<dbReference type="InterPro" id="IPR027417">
    <property type="entry name" value="P-loop_NTPase"/>
</dbReference>
<comment type="caution">
    <text evidence="3">The sequence shown here is derived from an EMBL/GenBank/DDBJ whole genome shotgun (WGS) entry which is preliminary data.</text>
</comment>
<dbReference type="Pfam" id="PF07728">
    <property type="entry name" value="AAA_5"/>
    <property type="match status" value="1"/>
</dbReference>
<accession>A0A2T0UGS9</accession>
<dbReference type="OrthoDB" id="9781481at2"/>
<organism evidence="3 4">
    <name type="scientific">Knoellia remsis</name>
    <dbReference type="NCBI Taxonomy" id="407159"/>
    <lineage>
        <taxon>Bacteria</taxon>
        <taxon>Bacillati</taxon>
        <taxon>Actinomycetota</taxon>
        <taxon>Actinomycetes</taxon>
        <taxon>Micrococcales</taxon>
        <taxon>Intrasporangiaceae</taxon>
        <taxon>Knoellia</taxon>
    </lineage>
</organism>
<dbReference type="Proteomes" id="UP000237822">
    <property type="component" value="Unassembled WGS sequence"/>
</dbReference>
<proteinExistence type="predicted"/>
<gene>
    <name evidence="3" type="ORF">BCF74_11672</name>
</gene>
<dbReference type="EMBL" id="PVTI01000016">
    <property type="protein sequence ID" value="PRY57150.1"/>
    <property type="molecule type" value="Genomic_DNA"/>
</dbReference>
<dbReference type="RefSeq" id="WP_106297947.1">
    <property type="nucleotide sequence ID" value="NZ_PVTI01000016.1"/>
</dbReference>
<dbReference type="InterPro" id="IPR003593">
    <property type="entry name" value="AAA+_ATPase"/>
</dbReference>
<dbReference type="PANTHER" id="PTHR37291">
    <property type="entry name" value="5-METHYLCYTOSINE-SPECIFIC RESTRICTION ENZYME B"/>
    <property type="match status" value="1"/>
</dbReference>
<feature type="region of interest" description="Disordered" evidence="1">
    <location>
        <begin position="583"/>
        <end position="627"/>
    </location>
</feature>
<dbReference type="SMART" id="SM00382">
    <property type="entry name" value="AAA"/>
    <property type="match status" value="1"/>
</dbReference>
<keyword evidence="4" id="KW-1185">Reference proteome</keyword>
<evidence type="ECO:0000313" key="4">
    <source>
        <dbReference type="Proteomes" id="UP000237822"/>
    </source>
</evidence>